<proteinExistence type="predicted"/>
<feature type="non-terminal residue" evidence="1">
    <location>
        <position position="81"/>
    </location>
</feature>
<reference evidence="1" key="1">
    <citation type="submission" date="2014-12" db="EMBL/GenBank/DDBJ databases">
        <title>Insight into the proteome of Arion vulgaris.</title>
        <authorList>
            <person name="Aradska J."/>
            <person name="Bulat T."/>
            <person name="Smidak R."/>
            <person name="Sarate P."/>
            <person name="Gangsoo J."/>
            <person name="Sialana F."/>
            <person name="Bilban M."/>
            <person name="Lubec G."/>
        </authorList>
    </citation>
    <scope>NUCLEOTIDE SEQUENCE</scope>
    <source>
        <tissue evidence="1">Skin</tissue>
    </source>
</reference>
<name>A0A0B6ZZS1_9EUPU</name>
<dbReference type="EMBL" id="HACG01027279">
    <property type="protein sequence ID" value="CEK74144.1"/>
    <property type="molecule type" value="Transcribed_RNA"/>
</dbReference>
<accession>A0A0B6ZZS1</accession>
<evidence type="ECO:0000313" key="1">
    <source>
        <dbReference type="EMBL" id="CEK74144.1"/>
    </source>
</evidence>
<sequence length="81" mass="9145">MFLFLTGLHLSIILVYHNFGLLMKNYWTEILATTWKHCSKCISSAGVYKHCRSMSLLYGGVIHSRITSEADKGLPAWQGTP</sequence>
<gene>
    <name evidence="1" type="primary">ORF89843</name>
</gene>
<protein>
    <submittedName>
        <fullName evidence="1">Uncharacterized protein</fullName>
    </submittedName>
</protein>
<organism evidence="1">
    <name type="scientific">Arion vulgaris</name>
    <dbReference type="NCBI Taxonomy" id="1028688"/>
    <lineage>
        <taxon>Eukaryota</taxon>
        <taxon>Metazoa</taxon>
        <taxon>Spiralia</taxon>
        <taxon>Lophotrochozoa</taxon>
        <taxon>Mollusca</taxon>
        <taxon>Gastropoda</taxon>
        <taxon>Heterobranchia</taxon>
        <taxon>Euthyneura</taxon>
        <taxon>Panpulmonata</taxon>
        <taxon>Eupulmonata</taxon>
        <taxon>Stylommatophora</taxon>
        <taxon>Helicina</taxon>
        <taxon>Arionoidea</taxon>
        <taxon>Arionidae</taxon>
        <taxon>Arion</taxon>
    </lineage>
</organism>
<dbReference type="AlphaFoldDB" id="A0A0B6ZZS1"/>